<dbReference type="InterPro" id="IPR000121">
    <property type="entry name" value="PEP_util_C"/>
</dbReference>
<dbReference type="RefSeq" id="WP_080804567.1">
    <property type="nucleotide sequence ID" value="NZ_LT828547.1"/>
</dbReference>
<dbReference type="PANTHER" id="PTHR46244:SF6">
    <property type="entry name" value="PHOSPHOENOLPYRUVATE-PROTEIN PHOSPHOTRANSFERASE"/>
    <property type="match status" value="1"/>
</dbReference>
<evidence type="ECO:0000256" key="4">
    <source>
        <dbReference type="ARBA" id="ARBA00022723"/>
    </source>
</evidence>
<keyword evidence="4" id="KW-0479">Metal-binding</keyword>
<keyword evidence="3 9" id="KW-0808">Transferase</keyword>
<keyword evidence="10" id="KW-1185">Reference proteome</keyword>
<dbReference type="Pfam" id="PF13185">
    <property type="entry name" value="GAF_2"/>
    <property type="match status" value="1"/>
</dbReference>
<dbReference type="SUPFAM" id="SSF47831">
    <property type="entry name" value="Enzyme I of the PEP:sugar phosphotransferase system HPr-binding (sub)domain"/>
    <property type="match status" value="1"/>
</dbReference>
<dbReference type="SUPFAM" id="SSF51621">
    <property type="entry name" value="Phosphoenolpyruvate/pyruvate domain"/>
    <property type="match status" value="2"/>
</dbReference>
<dbReference type="Gene3D" id="3.30.450.40">
    <property type="match status" value="1"/>
</dbReference>
<dbReference type="PANTHER" id="PTHR46244">
    <property type="entry name" value="PHOSPHOENOLPYRUVATE-PROTEIN PHOSPHOTRANSFERASE"/>
    <property type="match status" value="1"/>
</dbReference>
<dbReference type="Gene3D" id="1.10.274.10">
    <property type="entry name" value="PtsI, HPr-binding domain"/>
    <property type="match status" value="1"/>
</dbReference>
<sequence>MGNKSHLKLLCDAGEMFALLSEGSDTETILQRCVLLVGKHLRAEVCSIYLLENSSNELVLRATTGLNPDSVGIVKMSVGEGLVGKAMETKEMILEDNASKNPDFKYFPSANEEAFECFLAIPIVRGRQGTGVMVVQRRANLKFSNEEAMVLRSIASQLAVLIENARLLLNLKDEESIDKTEQNKTLSLLNEKRKLELPRILPAQIASRGIFVGKAMLNSQNPLLEMLRSSEDTHYDPSLGIKELDLAIKRTIKQIESLEQEIARRLPEAVALIFDAHIMILKDKNFSVKMKELTLNGTSALSAVINVAKKYIDLFASSPNEYIRAKVADVEDISIRLLKNLLNAGKKSSEGHEGKILVARDLLPSEAVKFSMKGISGIILTGGGIASHSAILARSLGIPMLITEESDAEKFDILAIPEETKIIMDAEVGNIYFNPAPEIEAEFLTRLESDKINENIPAKETFTDDKVSVDLMVNINLLSELDSAVIMNAAGVGLYRSEFPFLVRNSFPSDAEQTRIYSILFSKMAGKEVTIRTLDIGGDKMVDYLDNGDEANPELGLRSIRFALRHPDIMEQQLMAILMASADADPKVNLRIMFPMISSIDEFRWAKKMVISCCEKLNGGDGIELNDNEQPGNEKADNGKTGSEKPDSGKTGSEKPDNEKADSGKTGNEKPDSEKIKIPKIGMMLELPSVVEIIDDLAKEADFFSIGTNDFVQYMLAADRTNERVAQYYAPHHPGVLRSLKRIADSVTRSGKDISVCGEMAKEKAFIPFFLGIGIRKLSVNKQFLFETQKCISSWNIEDAKQYAQELLAENSVKGVLDLLNSDHIDKAQNRC</sequence>
<dbReference type="Pfam" id="PF02896">
    <property type="entry name" value="PEP-utilizers_C"/>
    <property type="match status" value="2"/>
</dbReference>
<dbReference type="InterPro" id="IPR029016">
    <property type="entry name" value="GAF-like_dom_sf"/>
</dbReference>
<dbReference type="SUPFAM" id="SSF52009">
    <property type="entry name" value="Phosphohistidine domain"/>
    <property type="match status" value="1"/>
</dbReference>
<dbReference type="InterPro" id="IPR040442">
    <property type="entry name" value="Pyrv_kinase-like_dom_sf"/>
</dbReference>
<comment type="cofactor">
    <cofactor evidence="1">
        <name>Mg(2+)</name>
        <dbReference type="ChEBI" id="CHEBI:18420"/>
    </cofactor>
</comment>
<name>A0A1W1H760_9BACT</name>
<feature type="compositionally biased region" description="Basic and acidic residues" evidence="7">
    <location>
        <begin position="632"/>
        <end position="677"/>
    </location>
</feature>
<evidence type="ECO:0000313" key="10">
    <source>
        <dbReference type="Proteomes" id="UP000191931"/>
    </source>
</evidence>
<evidence type="ECO:0000256" key="7">
    <source>
        <dbReference type="SAM" id="MobiDB-lite"/>
    </source>
</evidence>
<dbReference type="GO" id="GO:0008965">
    <property type="term" value="F:phosphoenolpyruvate-protein phosphotransferase activity"/>
    <property type="evidence" value="ECO:0007669"/>
    <property type="project" value="UniProtKB-EC"/>
</dbReference>
<dbReference type="AlphaFoldDB" id="A0A1W1H760"/>
<dbReference type="Pfam" id="PF00391">
    <property type="entry name" value="PEP-utilizers"/>
    <property type="match status" value="1"/>
</dbReference>
<dbReference type="SMART" id="SM00065">
    <property type="entry name" value="GAF"/>
    <property type="match status" value="1"/>
</dbReference>
<dbReference type="InterPro" id="IPR015813">
    <property type="entry name" value="Pyrv/PenolPyrv_kinase-like_dom"/>
</dbReference>
<keyword evidence="6" id="KW-0460">Magnesium</keyword>
<feature type="region of interest" description="Disordered" evidence="7">
    <location>
        <begin position="621"/>
        <end position="677"/>
    </location>
</feature>
<dbReference type="InterPro" id="IPR008279">
    <property type="entry name" value="PEP-util_enz_mobile_dom"/>
</dbReference>
<reference evidence="9 10" key="1">
    <citation type="submission" date="2017-03" db="EMBL/GenBank/DDBJ databases">
        <authorList>
            <person name="Afonso C.L."/>
            <person name="Miller P.J."/>
            <person name="Scott M.A."/>
            <person name="Spackman E."/>
            <person name="Goraichik I."/>
            <person name="Dimitrov K.M."/>
            <person name="Suarez D.L."/>
            <person name="Swayne D.E."/>
        </authorList>
    </citation>
    <scope>NUCLEOTIDE SEQUENCE [LARGE SCALE GENOMIC DNA]</scope>
    <source>
        <strain evidence="9">PRJEB14757</strain>
    </source>
</reference>
<dbReference type="Gene3D" id="3.50.30.10">
    <property type="entry name" value="Phosphohistidine domain"/>
    <property type="match status" value="1"/>
</dbReference>
<dbReference type="GO" id="GO:0046872">
    <property type="term" value="F:metal ion binding"/>
    <property type="evidence" value="ECO:0007669"/>
    <property type="project" value="UniProtKB-KW"/>
</dbReference>
<proteinExistence type="inferred from homology"/>
<dbReference type="InterPro" id="IPR036618">
    <property type="entry name" value="PtsI_HPr-bd_sf"/>
</dbReference>
<keyword evidence="5" id="KW-0418">Kinase</keyword>
<comment type="similarity">
    <text evidence="2">Belongs to the PEP-utilizing enzyme family.</text>
</comment>
<dbReference type="Proteomes" id="UP000191931">
    <property type="component" value="Unassembled WGS sequence"/>
</dbReference>
<dbReference type="GO" id="GO:0009401">
    <property type="term" value="P:phosphoenolpyruvate-dependent sugar phosphotransferase system"/>
    <property type="evidence" value="ECO:0007669"/>
    <property type="project" value="InterPro"/>
</dbReference>
<dbReference type="InterPro" id="IPR050499">
    <property type="entry name" value="PEP-utilizing_PTS_enzyme"/>
</dbReference>
<protein>
    <submittedName>
        <fullName evidence="9">Pdp</fullName>
        <ecNumber evidence="9">2.7.3.9</ecNumber>
    </submittedName>
</protein>
<evidence type="ECO:0000256" key="2">
    <source>
        <dbReference type="ARBA" id="ARBA00007837"/>
    </source>
</evidence>
<dbReference type="InterPro" id="IPR036637">
    <property type="entry name" value="Phosphohistidine_dom_sf"/>
</dbReference>
<evidence type="ECO:0000256" key="5">
    <source>
        <dbReference type="ARBA" id="ARBA00022777"/>
    </source>
</evidence>
<dbReference type="STRING" id="1246637.MTBBW1_1290006"/>
<accession>A0A1W1H760</accession>
<dbReference type="Pfam" id="PF05524">
    <property type="entry name" value="PEP-utilisers_N"/>
    <property type="match status" value="1"/>
</dbReference>
<dbReference type="InterPro" id="IPR008731">
    <property type="entry name" value="PTS_EIN"/>
</dbReference>
<evidence type="ECO:0000256" key="1">
    <source>
        <dbReference type="ARBA" id="ARBA00001946"/>
    </source>
</evidence>
<organism evidence="9 10">
    <name type="scientific">Desulfamplus magnetovallimortis</name>
    <dbReference type="NCBI Taxonomy" id="1246637"/>
    <lineage>
        <taxon>Bacteria</taxon>
        <taxon>Pseudomonadati</taxon>
        <taxon>Thermodesulfobacteriota</taxon>
        <taxon>Desulfobacteria</taxon>
        <taxon>Desulfobacterales</taxon>
        <taxon>Desulfobacteraceae</taxon>
        <taxon>Desulfamplus</taxon>
    </lineage>
</organism>
<dbReference type="OrthoDB" id="9765468at2"/>
<gene>
    <name evidence="9" type="primary">pdp</name>
    <name evidence="9" type="ORF">MTBBW1_1290006</name>
</gene>
<evidence type="ECO:0000256" key="6">
    <source>
        <dbReference type="ARBA" id="ARBA00022842"/>
    </source>
</evidence>
<dbReference type="EMBL" id="FWEV01000034">
    <property type="protein sequence ID" value="SLM28225.1"/>
    <property type="molecule type" value="Genomic_DNA"/>
</dbReference>
<dbReference type="EC" id="2.7.3.9" evidence="9"/>
<dbReference type="GO" id="GO:0016301">
    <property type="term" value="F:kinase activity"/>
    <property type="evidence" value="ECO:0007669"/>
    <property type="project" value="UniProtKB-KW"/>
</dbReference>
<evidence type="ECO:0000259" key="8">
    <source>
        <dbReference type="SMART" id="SM00065"/>
    </source>
</evidence>
<evidence type="ECO:0000313" key="9">
    <source>
        <dbReference type="EMBL" id="SLM28225.1"/>
    </source>
</evidence>
<dbReference type="Gene3D" id="3.20.20.60">
    <property type="entry name" value="Phosphoenolpyruvate-binding domains"/>
    <property type="match status" value="1"/>
</dbReference>
<dbReference type="InterPro" id="IPR003018">
    <property type="entry name" value="GAF"/>
</dbReference>
<dbReference type="SUPFAM" id="SSF55781">
    <property type="entry name" value="GAF domain-like"/>
    <property type="match status" value="1"/>
</dbReference>
<feature type="domain" description="GAF" evidence="8">
    <location>
        <begin position="25"/>
        <end position="172"/>
    </location>
</feature>
<evidence type="ECO:0000256" key="3">
    <source>
        <dbReference type="ARBA" id="ARBA00022679"/>
    </source>
</evidence>